<evidence type="ECO:0000256" key="4">
    <source>
        <dbReference type="ARBA" id="ARBA00022989"/>
    </source>
</evidence>
<dbReference type="STRING" id="1123069.ruthe_02835"/>
<accession>S9QP49</accession>
<keyword evidence="8" id="KW-1185">Reference proteome</keyword>
<keyword evidence="2" id="KW-1003">Cell membrane</keyword>
<dbReference type="Pfam" id="PF02653">
    <property type="entry name" value="BPD_transp_2"/>
    <property type="match status" value="1"/>
</dbReference>
<evidence type="ECO:0000256" key="2">
    <source>
        <dbReference type="ARBA" id="ARBA00022475"/>
    </source>
</evidence>
<dbReference type="PATRIC" id="fig|1123069.3.peg.2806"/>
<evidence type="ECO:0000256" key="5">
    <source>
        <dbReference type="ARBA" id="ARBA00023136"/>
    </source>
</evidence>
<dbReference type="AlphaFoldDB" id="S9QP49"/>
<evidence type="ECO:0000256" key="6">
    <source>
        <dbReference type="SAM" id="Phobius"/>
    </source>
</evidence>
<dbReference type="GO" id="GO:0005886">
    <property type="term" value="C:plasma membrane"/>
    <property type="evidence" value="ECO:0007669"/>
    <property type="project" value="UniProtKB-SubCell"/>
</dbReference>
<protein>
    <submittedName>
        <fullName evidence="7">Ribose/xylose/arabinose/galactoside ABC-type transport system, permease component</fullName>
    </submittedName>
</protein>
<keyword evidence="4 6" id="KW-1133">Transmembrane helix</keyword>
<reference evidence="7 8" key="1">
    <citation type="journal article" date="2013" name="Stand. Genomic Sci.">
        <title>Genome sequence of the reddish-pigmented Rubellimicrobium thermophilum type strain (DSM 16684(T)), a member of the Roseobacter clade.</title>
        <authorList>
            <person name="Fiebig A."/>
            <person name="Riedel T."/>
            <person name="Gronow S."/>
            <person name="Petersen J."/>
            <person name="Klenk H.P."/>
            <person name="Goker M."/>
        </authorList>
    </citation>
    <scope>NUCLEOTIDE SEQUENCE [LARGE SCALE GENOMIC DNA]</scope>
    <source>
        <strain evidence="7 8">DSM 16684</strain>
    </source>
</reference>
<dbReference type="Proteomes" id="UP000015346">
    <property type="component" value="Unassembled WGS sequence"/>
</dbReference>
<comment type="caution">
    <text evidence="7">The sequence shown here is derived from an EMBL/GenBank/DDBJ whole genome shotgun (WGS) entry which is preliminary data.</text>
</comment>
<dbReference type="InterPro" id="IPR001851">
    <property type="entry name" value="ABC_transp_permease"/>
</dbReference>
<dbReference type="HOGENOM" id="CLU_028880_6_2_5"/>
<dbReference type="EMBL" id="AOLV01000033">
    <property type="protein sequence ID" value="EPX83211.1"/>
    <property type="molecule type" value="Genomic_DNA"/>
</dbReference>
<organism evidence="7 8">
    <name type="scientific">Rubellimicrobium thermophilum DSM 16684</name>
    <dbReference type="NCBI Taxonomy" id="1123069"/>
    <lineage>
        <taxon>Bacteria</taxon>
        <taxon>Pseudomonadati</taxon>
        <taxon>Pseudomonadota</taxon>
        <taxon>Alphaproteobacteria</taxon>
        <taxon>Rhodobacterales</taxon>
        <taxon>Roseobacteraceae</taxon>
        <taxon>Rubellimicrobium</taxon>
    </lineage>
</organism>
<feature type="transmembrane region" description="Helical" evidence="6">
    <location>
        <begin position="50"/>
        <end position="70"/>
    </location>
</feature>
<evidence type="ECO:0000313" key="7">
    <source>
        <dbReference type="EMBL" id="EPX83211.1"/>
    </source>
</evidence>
<feature type="transmembrane region" description="Helical" evidence="6">
    <location>
        <begin position="6"/>
        <end position="29"/>
    </location>
</feature>
<gene>
    <name evidence="7" type="ORF">ruthe_02835</name>
</gene>
<proteinExistence type="predicted"/>
<keyword evidence="3 6" id="KW-0812">Transmembrane</keyword>
<keyword evidence="5 6" id="KW-0472">Membrane</keyword>
<feature type="transmembrane region" description="Helical" evidence="6">
    <location>
        <begin position="82"/>
        <end position="98"/>
    </location>
</feature>
<feature type="transmembrane region" description="Helical" evidence="6">
    <location>
        <begin position="105"/>
        <end position="126"/>
    </location>
</feature>
<dbReference type="PANTHER" id="PTHR32196">
    <property type="entry name" value="ABC TRANSPORTER PERMEASE PROTEIN YPHD-RELATED-RELATED"/>
    <property type="match status" value="1"/>
</dbReference>
<sequence>MPLAFYYALVAALVMAYVFDFTPLGRRLLFVGRGREVARLNGIAVDRVRAGALVVSGLLSAAAGILYAGVLGSADPYSGLNFLLPAFAAAFLGATAIIPGRFNPWGALVAVYFLATGITGLTMMGIPLWVTNVFNGAALILAVTISQITRRREVSDIG</sequence>
<name>S9QP49_9RHOB</name>
<comment type="subcellular location">
    <subcellularLocation>
        <location evidence="1">Cell membrane</location>
        <topology evidence="1">Multi-pass membrane protein</topology>
    </subcellularLocation>
</comment>
<evidence type="ECO:0000256" key="3">
    <source>
        <dbReference type="ARBA" id="ARBA00022692"/>
    </source>
</evidence>
<evidence type="ECO:0000313" key="8">
    <source>
        <dbReference type="Proteomes" id="UP000015346"/>
    </source>
</evidence>
<evidence type="ECO:0000256" key="1">
    <source>
        <dbReference type="ARBA" id="ARBA00004651"/>
    </source>
</evidence>
<dbReference type="GO" id="GO:0022857">
    <property type="term" value="F:transmembrane transporter activity"/>
    <property type="evidence" value="ECO:0007669"/>
    <property type="project" value="InterPro"/>
</dbReference>